<dbReference type="InterPro" id="IPR009057">
    <property type="entry name" value="Homeodomain-like_sf"/>
</dbReference>
<dbReference type="PANTHER" id="PTHR46796:SF12">
    <property type="entry name" value="HTH-TYPE DNA-BINDING TRANSCRIPTIONAL ACTIVATOR EUTR"/>
    <property type="match status" value="1"/>
</dbReference>
<dbReference type="GO" id="GO:0043565">
    <property type="term" value="F:sequence-specific DNA binding"/>
    <property type="evidence" value="ECO:0007669"/>
    <property type="project" value="InterPro"/>
</dbReference>
<dbReference type="GO" id="GO:0003700">
    <property type="term" value="F:DNA-binding transcription factor activity"/>
    <property type="evidence" value="ECO:0007669"/>
    <property type="project" value="InterPro"/>
</dbReference>
<gene>
    <name evidence="5" type="ORF">E1956_30550</name>
</gene>
<dbReference type="Pfam" id="PF12833">
    <property type="entry name" value="HTH_18"/>
    <property type="match status" value="1"/>
</dbReference>
<organism evidence="5 6">
    <name type="scientific">Paraburkholderia pallida</name>
    <dbReference type="NCBI Taxonomy" id="2547399"/>
    <lineage>
        <taxon>Bacteria</taxon>
        <taxon>Pseudomonadati</taxon>
        <taxon>Pseudomonadota</taxon>
        <taxon>Betaproteobacteria</taxon>
        <taxon>Burkholderiales</taxon>
        <taxon>Burkholderiaceae</taxon>
        <taxon>Paraburkholderia</taxon>
    </lineage>
</organism>
<sequence>MSFQPTYFRHAYSGFEPSQAFDVVYGGHFEHRLLSAKRTEMEHQRLALGDVRLESGCYDFPVIARGSMPRDAICIGFVAEGANVTRYNTAAIEEDDVQVYPAGVELLYHAGASSRWVNFVVSEERLQEMAWLRTGRPLALARRAATSVRLLARGRAALTVLADDAMGLARRLADAGGITPELASTIGRSLLEGYVDALCDAAPARKSTLSSAQERHHHLILACEQLALSGEAADIALAEIARRSGYSLRSLQLIFHDSVGMTPGRWFMNARLNGALRDLLSPAAACTVGAVAEKWGFRHLPRFSQYYRRTFGELPSDTLNRSRL</sequence>
<dbReference type="PANTHER" id="PTHR46796">
    <property type="entry name" value="HTH-TYPE TRANSCRIPTIONAL ACTIVATOR RHAS-RELATED"/>
    <property type="match status" value="1"/>
</dbReference>
<dbReference type="SUPFAM" id="SSF46689">
    <property type="entry name" value="Homeodomain-like"/>
    <property type="match status" value="1"/>
</dbReference>
<keyword evidence="1" id="KW-0805">Transcription regulation</keyword>
<dbReference type="Gene3D" id="1.10.10.60">
    <property type="entry name" value="Homeodomain-like"/>
    <property type="match status" value="1"/>
</dbReference>
<evidence type="ECO:0000313" key="5">
    <source>
        <dbReference type="EMBL" id="QBR01522.1"/>
    </source>
</evidence>
<keyword evidence="2" id="KW-0238">DNA-binding</keyword>
<keyword evidence="6" id="KW-1185">Reference proteome</keyword>
<feature type="domain" description="HTH araC/xylS-type" evidence="4">
    <location>
        <begin position="234"/>
        <end position="321"/>
    </location>
</feature>
<dbReference type="OrthoDB" id="185346at2"/>
<dbReference type="KEGG" id="ppai:E1956_30550"/>
<evidence type="ECO:0000313" key="6">
    <source>
        <dbReference type="Proteomes" id="UP000295727"/>
    </source>
</evidence>
<accession>A0A4P7D4K1</accession>
<evidence type="ECO:0000256" key="1">
    <source>
        <dbReference type="ARBA" id="ARBA00023015"/>
    </source>
</evidence>
<dbReference type="InterPro" id="IPR018060">
    <property type="entry name" value="HTH_AraC"/>
</dbReference>
<dbReference type="InterPro" id="IPR018062">
    <property type="entry name" value="HTH_AraC-typ_CS"/>
</dbReference>
<dbReference type="PROSITE" id="PS01124">
    <property type="entry name" value="HTH_ARAC_FAMILY_2"/>
    <property type="match status" value="1"/>
</dbReference>
<keyword evidence="3" id="KW-0804">Transcription</keyword>
<dbReference type="AlphaFoldDB" id="A0A4P7D4K1"/>
<evidence type="ECO:0000259" key="4">
    <source>
        <dbReference type="PROSITE" id="PS01124"/>
    </source>
</evidence>
<name>A0A4P7D4K1_9BURK</name>
<reference evidence="5 6" key="1">
    <citation type="submission" date="2019-03" db="EMBL/GenBank/DDBJ databases">
        <title>Paraburkholderia sp. 7MH5, isolated from subtropical forest soil.</title>
        <authorList>
            <person name="Gao Z.-H."/>
            <person name="Qiu L.-H."/>
        </authorList>
    </citation>
    <scope>NUCLEOTIDE SEQUENCE [LARGE SCALE GENOMIC DNA]</scope>
    <source>
        <strain evidence="5 6">7MH5</strain>
    </source>
</reference>
<dbReference type="InterPro" id="IPR050204">
    <property type="entry name" value="AraC_XylS_family_regulators"/>
</dbReference>
<evidence type="ECO:0000256" key="2">
    <source>
        <dbReference type="ARBA" id="ARBA00023125"/>
    </source>
</evidence>
<dbReference type="PROSITE" id="PS00041">
    <property type="entry name" value="HTH_ARAC_FAMILY_1"/>
    <property type="match status" value="1"/>
</dbReference>
<proteinExistence type="predicted"/>
<dbReference type="EMBL" id="CP038150">
    <property type="protein sequence ID" value="QBR01522.1"/>
    <property type="molecule type" value="Genomic_DNA"/>
</dbReference>
<dbReference type="Proteomes" id="UP000295727">
    <property type="component" value="Chromosome 3"/>
</dbReference>
<dbReference type="SMART" id="SM00342">
    <property type="entry name" value="HTH_ARAC"/>
    <property type="match status" value="1"/>
</dbReference>
<evidence type="ECO:0000256" key="3">
    <source>
        <dbReference type="ARBA" id="ARBA00023163"/>
    </source>
</evidence>
<protein>
    <submittedName>
        <fullName evidence="5">Helix-turn-helix domain-containing protein</fullName>
    </submittedName>
</protein>